<dbReference type="PANTHER" id="PTHR13589:SF6">
    <property type="entry name" value="CREB-REGULATED TRANSCRIPTION COACTIVATOR 2"/>
    <property type="match status" value="1"/>
</dbReference>
<feature type="compositionally biased region" description="Polar residues" evidence="1">
    <location>
        <begin position="183"/>
        <end position="194"/>
    </location>
</feature>
<dbReference type="InterPro" id="IPR024786">
    <property type="entry name" value="TORC"/>
</dbReference>
<dbReference type="PANTHER" id="PTHR13589">
    <property type="entry name" value="CREB-REGULATED TRANSCRIPTION COACTIVATOR"/>
    <property type="match status" value="1"/>
</dbReference>
<dbReference type="GO" id="GO:0045944">
    <property type="term" value="P:positive regulation of transcription by RNA polymerase II"/>
    <property type="evidence" value="ECO:0007669"/>
    <property type="project" value="TreeGrafter"/>
</dbReference>
<dbReference type="EMBL" id="JASDAP010000010">
    <property type="protein sequence ID" value="KAK1895742.1"/>
    <property type="molecule type" value="Genomic_DNA"/>
</dbReference>
<evidence type="ECO:0000313" key="5">
    <source>
        <dbReference type="Proteomes" id="UP001228049"/>
    </source>
</evidence>
<feature type="region of interest" description="Disordered" evidence="1">
    <location>
        <begin position="526"/>
        <end position="545"/>
    </location>
</feature>
<protein>
    <submittedName>
        <fullName evidence="4">CREB-regulated transcription coactivator 2</fullName>
    </submittedName>
</protein>
<evidence type="ECO:0000259" key="3">
    <source>
        <dbReference type="Pfam" id="PF12886"/>
    </source>
</evidence>
<dbReference type="Pfam" id="PF12885">
    <property type="entry name" value="TORC_M"/>
    <property type="match status" value="1"/>
</dbReference>
<feature type="region of interest" description="Disordered" evidence="1">
    <location>
        <begin position="218"/>
        <end position="283"/>
    </location>
</feature>
<dbReference type="GO" id="GO:0008140">
    <property type="term" value="F:cAMP response element binding protein binding"/>
    <property type="evidence" value="ECO:0007669"/>
    <property type="project" value="TreeGrafter"/>
</dbReference>
<dbReference type="GO" id="GO:0005737">
    <property type="term" value="C:cytoplasm"/>
    <property type="evidence" value="ECO:0007669"/>
    <property type="project" value="InterPro"/>
</dbReference>
<feature type="region of interest" description="Disordered" evidence="1">
    <location>
        <begin position="93"/>
        <end position="118"/>
    </location>
</feature>
<dbReference type="AlphaFoldDB" id="A0AAD9C740"/>
<feature type="region of interest" description="Disordered" evidence="1">
    <location>
        <begin position="29"/>
        <end position="50"/>
    </location>
</feature>
<evidence type="ECO:0000256" key="1">
    <source>
        <dbReference type="SAM" id="MobiDB-lite"/>
    </source>
</evidence>
<feature type="region of interest" description="Disordered" evidence="1">
    <location>
        <begin position="454"/>
        <end position="517"/>
    </location>
</feature>
<feature type="compositionally biased region" description="Polar residues" evidence="1">
    <location>
        <begin position="259"/>
        <end position="270"/>
    </location>
</feature>
<organism evidence="4 5">
    <name type="scientific">Dissostichus eleginoides</name>
    <name type="common">Patagonian toothfish</name>
    <name type="synonym">Dissostichus amissus</name>
    <dbReference type="NCBI Taxonomy" id="100907"/>
    <lineage>
        <taxon>Eukaryota</taxon>
        <taxon>Metazoa</taxon>
        <taxon>Chordata</taxon>
        <taxon>Craniata</taxon>
        <taxon>Vertebrata</taxon>
        <taxon>Euteleostomi</taxon>
        <taxon>Actinopterygii</taxon>
        <taxon>Neopterygii</taxon>
        <taxon>Teleostei</taxon>
        <taxon>Neoteleostei</taxon>
        <taxon>Acanthomorphata</taxon>
        <taxon>Eupercaria</taxon>
        <taxon>Perciformes</taxon>
        <taxon>Notothenioidei</taxon>
        <taxon>Nototheniidae</taxon>
        <taxon>Dissostichus</taxon>
    </lineage>
</organism>
<name>A0AAD9C740_DISEL</name>
<sequence length="762" mass="82609">MDITSTRLQDQKLRLAGVRGRITGGRCPNVNQMGGGTIRTTSRAPSPPPWNRTALRGTMVWWSVCREIVASCLRCDRTAGRYPSVQTLQFRPFSSDGSDPSVQTLQFRPFSSDGSDPSVQTLQFRRVRPFSSDPSVQTLQFRWVRPFSSDPSVQTLKFRPFSSDPSVQMGQTLQFRWVRPFSSDPSVQTGQTLQFRPFSSDGSDPSVQTLQFRRVDSSPYNSAYLSPPPDPSWRRTNSDSALHTSVMNPPQGDPFSTGGPLQSSRRSGQSDGEGRRMFPYPVPPIEENMLDEGKLLKPWDTKKLPLLSSRPKSCEVPGINIFSSPEQPSPPPAHGVPASLNTGGSLPDLSSLHFPSPLPTPLDQDEPCYPGCTSLSGGSSTGNLASTLTQLGINAANAQGGNANFHHHTPGLMASLQTTLSNPSLQSSLSNPNIQSSLSNHSFSNSLSSASLHSSLSNPSLQSSLSSSPSLQSSLSSQSLHSSLSSSSLQSVSSGNPGYGGGGPSSFSPSLSTSPRRRAQLSPLILPLGGDSRRHHSKQFSPTISPTLSSITQNLRNSHNQQLQHFSSAEQQQRAMGQQMNSVNAQLIKNERPMDPCLQVSQRHVKQEVEQQRAGGPPHLQQISHSLATDLYNDALFNSLLDDPYLKSQGDCLSLNHALSSDKNQFPCNSQGSLDLQDPQNQNYCGGDGRHNVPNIILTGDSPPGLSKEITSALSHVPGFEMDPFSLDDPLRMDPLALDMLDGDLMLADPAVEDSFRSDRFK</sequence>
<feature type="compositionally biased region" description="Polar residues" evidence="1">
    <location>
        <begin position="238"/>
        <end position="248"/>
    </location>
</feature>
<dbReference type="Proteomes" id="UP001228049">
    <property type="component" value="Unassembled WGS sequence"/>
</dbReference>
<dbReference type="Pfam" id="PF12886">
    <property type="entry name" value="TORC_C"/>
    <property type="match status" value="1"/>
</dbReference>
<proteinExistence type="predicted"/>
<keyword evidence="5" id="KW-1185">Reference proteome</keyword>
<dbReference type="GO" id="GO:0005634">
    <property type="term" value="C:nucleus"/>
    <property type="evidence" value="ECO:0007669"/>
    <property type="project" value="InterPro"/>
</dbReference>
<feature type="compositionally biased region" description="Polar residues" evidence="1">
    <location>
        <begin position="95"/>
        <end position="106"/>
    </location>
</feature>
<gene>
    <name evidence="4" type="ORF">KUDE01_021193</name>
</gene>
<reference evidence="4" key="1">
    <citation type="submission" date="2023-04" db="EMBL/GenBank/DDBJ databases">
        <title>Chromosome-level genome of Chaenocephalus aceratus.</title>
        <authorList>
            <person name="Park H."/>
        </authorList>
    </citation>
    <scope>NUCLEOTIDE SEQUENCE</scope>
    <source>
        <strain evidence="4">DE</strain>
        <tissue evidence="4">Muscle</tissue>
    </source>
</reference>
<evidence type="ECO:0000313" key="4">
    <source>
        <dbReference type="EMBL" id="KAK1895742.1"/>
    </source>
</evidence>
<evidence type="ECO:0000259" key="2">
    <source>
        <dbReference type="Pfam" id="PF12885"/>
    </source>
</evidence>
<dbReference type="InterPro" id="IPR024784">
    <property type="entry name" value="TORC_M"/>
</dbReference>
<feature type="domain" description="Transducer of regulated CREB activity C-terminal" evidence="3">
    <location>
        <begin position="694"/>
        <end position="760"/>
    </location>
</feature>
<accession>A0AAD9C740</accession>
<feature type="compositionally biased region" description="Low complexity" evidence="1">
    <location>
        <begin position="454"/>
        <end position="496"/>
    </location>
</feature>
<feature type="compositionally biased region" description="Low complexity" evidence="1">
    <location>
        <begin position="505"/>
        <end position="514"/>
    </location>
</feature>
<dbReference type="InterPro" id="IPR024785">
    <property type="entry name" value="TORC_C"/>
</dbReference>
<feature type="domain" description="Transducer of regulated CREB activity middle" evidence="2">
    <location>
        <begin position="235"/>
        <end position="395"/>
    </location>
</feature>
<comment type="caution">
    <text evidence="4">The sequence shown here is derived from an EMBL/GenBank/DDBJ whole genome shotgun (WGS) entry which is preliminary data.</text>
</comment>
<feature type="region of interest" description="Disordered" evidence="1">
    <location>
        <begin position="323"/>
        <end position="344"/>
    </location>
</feature>
<feature type="region of interest" description="Disordered" evidence="1">
    <location>
        <begin position="183"/>
        <end position="206"/>
    </location>
</feature>